<reference evidence="2 3" key="1">
    <citation type="submission" date="2019-01" db="EMBL/GenBank/DDBJ databases">
        <title>Genomes sequencing and comparative genomics of infectious freshwater microsporidia, Cucumispora dikerogammari and Thelohania contejeani.</title>
        <authorList>
            <person name="Cormier A."/>
            <person name="Giraud I."/>
            <person name="Wattier R."/>
            <person name="Teixeira M."/>
            <person name="Grandjean F."/>
            <person name="Rigaud T."/>
            <person name="Cordaux R."/>
        </authorList>
    </citation>
    <scope>NUCLEOTIDE SEQUENCE [LARGE SCALE GENOMIC DNA]</scope>
    <source>
        <strain evidence="2">T1</strain>
        <tissue evidence="2">Spores</tissue>
    </source>
</reference>
<accession>A0ABQ7I0T1</accession>
<comment type="caution">
    <text evidence="2">The sequence shown here is derived from an EMBL/GenBank/DDBJ whole genome shotgun (WGS) entry which is preliminary data.</text>
</comment>
<gene>
    <name evidence="2" type="ORF">TCON_0742</name>
</gene>
<evidence type="ECO:0000313" key="2">
    <source>
        <dbReference type="EMBL" id="KAF7684071.1"/>
    </source>
</evidence>
<name>A0ABQ7I0T1_9MICR</name>
<protein>
    <submittedName>
        <fullName evidence="2">Uncharacterized protein</fullName>
    </submittedName>
</protein>
<sequence length="293" mass="35429">MDLDSDSDFADLENKFEESSLLDGINTLKGANTLKDITNKNPKKFTEDINNRKEGFHNKINISNEDINSKEWDRGVRYYSNVRDDNKTIDDKYRWSLSENKSIVSPQIEYSKNEKINIINDSLNDRLMCDNAIRTESPSICLNQIQSEMDRLRQTHRQVLEIKSKILKIIEREIEHIRKEYEMKESETIKRIEAEYKAKIEEINMENEKRWKEKYGKKIREELEDEIRQKMELEMRKEFERVYDDKLKNEFENYKTNVKNKIQIYKTEMKRKYEEELRKKIDAIKLKIYGRNN</sequence>
<keyword evidence="3" id="KW-1185">Reference proteome</keyword>
<dbReference type="EMBL" id="SBIQ01000031">
    <property type="protein sequence ID" value="KAF7684071.1"/>
    <property type="molecule type" value="Genomic_DNA"/>
</dbReference>
<feature type="coiled-coil region" evidence="1">
    <location>
        <begin position="142"/>
        <end position="236"/>
    </location>
</feature>
<proteinExistence type="predicted"/>
<evidence type="ECO:0000256" key="1">
    <source>
        <dbReference type="SAM" id="Coils"/>
    </source>
</evidence>
<organism evidence="2 3">
    <name type="scientific">Astathelohania contejeani</name>
    <dbReference type="NCBI Taxonomy" id="164912"/>
    <lineage>
        <taxon>Eukaryota</taxon>
        <taxon>Fungi</taxon>
        <taxon>Fungi incertae sedis</taxon>
        <taxon>Microsporidia</taxon>
        <taxon>Astathelohaniidae</taxon>
        <taxon>Astathelohania</taxon>
    </lineage>
</organism>
<dbReference type="Proteomes" id="UP001516464">
    <property type="component" value="Unassembled WGS sequence"/>
</dbReference>
<keyword evidence="1" id="KW-0175">Coiled coil</keyword>
<evidence type="ECO:0000313" key="3">
    <source>
        <dbReference type="Proteomes" id="UP001516464"/>
    </source>
</evidence>